<feature type="transmembrane region" description="Helical" evidence="2">
    <location>
        <begin position="56"/>
        <end position="74"/>
    </location>
</feature>
<evidence type="ECO:0000313" key="4">
    <source>
        <dbReference type="Proteomes" id="UP000178750"/>
    </source>
</evidence>
<evidence type="ECO:0000256" key="1">
    <source>
        <dbReference type="SAM" id="MobiDB-lite"/>
    </source>
</evidence>
<keyword evidence="2" id="KW-0812">Transmembrane</keyword>
<dbReference type="AlphaFoldDB" id="A0A1F7Y2Z7"/>
<dbReference type="EMBL" id="MGGF01000030">
    <property type="protein sequence ID" value="OGM21646.1"/>
    <property type="molecule type" value="Genomic_DNA"/>
</dbReference>
<feature type="transmembrane region" description="Helical" evidence="2">
    <location>
        <begin position="80"/>
        <end position="101"/>
    </location>
</feature>
<evidence type="ECO:0000256" key="2">
    <source>
        <dbReference type="SAM" id="Phobius"/>
    </source>
</evidence>
<proteinExistence type="predicted"/>
<accession>A0A1F7Y2Z7</accession>
<organism evidence="3 4">
    <name type="scientific">Candidatus Woesebacteria bacterium RIFCSPHIGHO2_01_FULL_38_9b</name>
    <dbReference type="NCBI Taxonomy" id="1802493"/>
    <lineage>
        <taxon>Bacteria</taxon>
        <taxon>Candidatus Woeseibacteriota</taxon>
    </lineage>
</organism>
<comment type="caution">
    <text evidence="3">The sequence shown here is derived from an EMBL/GenBank/DDBJ whole genome shotgun (WGS) entry which is preliminary data.</text>
</comment>
<keyword evidence="2" id="KW-0472">Membrane</keyword>
<protein>
    <recommendedName>
        <fullName evidence="5">DUF5673 domain-containing protein</fullName>
    </recommendedName>
</protein>
<gene>
    <name evidence="3" type="ORF">A2863_02760</name>
</gene>
<sequence length="194" mass="22049">MPKENASNNQAGNPSINKSGSEPPIQSQAQKKLEPEKLLFSWKALERPFQKRQKAFWVRIFAIAAIFGLIIYIAEGAMPVILLVAILFLFYILSTVEPPIIEYSITNKGVKIAGRLNDWQVLYRFWFSKRLGHDLIIFEATLIPGRLELVINSKDKDKLSQVLSKYIPQEESPSTNIDKASNWISEKILKSESS</sequence>
<name>A0A1F7Y2Z7_9BACT</name>
<dbReference type="Proteomes" id="UP000178750">
    <property type="component" value="Unassembled WGS sequence"/>
</dbReference>
<keyword evidence="2" id="KW-1133">Transmembrane helix</keyword>
<evidence type="ECO:0000313" key="3">
    <source>
        <dbReference type="EMBL" id="OGM21646.1"/>
    </source>
</evidence>
<reference evidence="3 4" key="1">
    <citation type="journal article" date="2016" name="Nat. Commun.">
        <title>Thousands of microbial genomes shed light on interconnected biogeochemical processes in an aquifer system.</title>
        <authorList>
            <person name="Anantharaman K."/>
            <person name="Brown C.T."/>
            <person name="Hug L.A."/>
            <person name="Sharon I."/>
            <person name="Castelle C.J."/>
            <person name="Probst A.J."/>
            <person name="Thomas B.C."/>
            <person name="Singh A."/>
            <person name="Wilkins M.J."/>
            <person name="Karaoz U."/>
            <person name="Brodie E.L."/>
            <person name="Williams K.H."/>
            <person name="Hubbard S.S."/>
            <person name="Banfield J.F."/>
        </authorList>
    </citation>
    <scope>NUCLEOTIDE SEQUENCE [LARGE SCALE GENOMIC DNA]</scope>
</reference>
<feature type="region of interest" description="Disordered" evidence="1">
    <location>
        <begin position="1"/>
        <end position="29"/>
    </location>
</feature>
<evidence type="ECO:0008006" key="5">
    <source>
        <dbReference type="Google" id="ProtNLM"/>
    </source>
</evidence>